<keyword evidence="3" id="KW-0004">4Fe-4S</keyword>
<evidence type="ECO:0000313" key="15">
    <source>
        <dbReference type="Proteomes" id="UP001325680"/>
    </source>
</evidence>
<evidence type="ECO:0000256" key="12">
    <source>
        <dbReference type="ARBA" id="ARBA00048697"/>
    </source>
</evidence>
<evidence type="ECO:0000256" key="10">
    <source>
        <dbReference type="ARBA" id="ARBA00023150"/>
    </source>
</evidence>
<evidence type="ECO:0000256" key="8">
    <source>
        <dbReference type="ARBA" id="ARBA00023014"/>
    </source>
</evidence>
<dbReference type="CDD" id="cd21117">
    <property type="entry name" value="Twitch_MoaA"/>
    <property type="match status" value="1"/>
</dbReference>
<dbReference type="SMART" id="SM00729">
    <property type="entry name" value="Elp3"/>
    <property type="match status" value="1"/>
</dbReference>
<dbReference type="InterPro" id="IPR013785">
    <property type="entry name" value="Aldolase_TIM"/>
</dbReference>
<dbReference type="InterPro" id="IPR013483">
    <property type="entry name" value="MoaA"/>
</dbReference>
<name>A0ABZ0W4Y3_9BACT</name>
<evidence type="ECO:0000313" key="14">
    <source>
        <dbReference type="EMBL" id="WQD37693.1"/>
    </source>
</evidence>
<organism evidence="14 15">
    <name type="scientific">Niabella yanshanensis</name>
    <dbReference type="NCBI Taxonomy" id="577386"/>
    <lineage>
        <taxon>Bacteria</taxon>
        <taxon>Pseudomonadati</taxon>
        <taxon>Bacteroidota</taxon>
        <taxon>Chitinophagia</taxon>
        <taxon>Chitinophagales</taxon>
        <taxon>Chitinophagaceae</taxon>
        <taxon>Niabella</taxon>
    </lineage>
</organism>
<dbReference type="CDD" id="cd01335">
    <property type="entry name" value="Radical_SAM"/>
    <property type="match status" value="1"/>
</dbReference>
<evidence type="ECO:0000259" key="13">
    <source>
        <dbReference type="PROSITE" id="PS51918"/>
    </source>
</evidence>
<dbReference type="SFLD" id="SFLDG01067">
    <property type="entry name" value="SPASM/twitch_domain_containing"/>
    <property type="match status" value="1"/>
</dbReference>
<dbReference type="EC" id="4.1.99.22" evidence="2"/>
<evidence type="ECO:0000256" key="1">
    <source>
        <dbReference type="ARBA" id="ARBA00001966"/>
    </source>
</evidence>
<dbReference type="GO" id="GO:0061798">
    <property type="term" value="F:GTP 3',8'-cyclase activity"/>
    <property type="evidence" value="ECO:0007669"/>
    <property type="project" value="UniProtKB-EC"/>
</dbReference>
<dbReference type="Gene3D" id="3.20.20.70">
    <property type="entry name" value="Aldolase class I"/>
    <property type="match status" value="1"/>
</dbReference>
<dbReference type="SFLD" id="SFLDG01386">
    <property type="entry name" value="main_SPASM_domain-containing"/>
    <property type="match status" value="1"/>
</dbReference>
<dbReference type="PROSITE" id="PS51918">
    <property type="entry name" value="RADICAL_SAM"/>
    <property type="match status" value="1"/>
</dbReference>
<gene>
    <name evidence="14" type="primary">moaA</name>
    <name evidence="14" type="ORF">U0035_18640</name>
</gene>
<keyword evidence="10" id="KW-0501">Molybdenum cofactor biosynthesis</keyword>
<dbReference type="NCBIfam" id="TIGR02666">
    <property type="entry name" value="moaA"/>
    <property type="match status" value="1"/>
</dbReference>
<dbReference type="InterPro" id="IPR040064">
    <property type="entry name" value="MoaA-like"/>
</dbReference>
<keyword evidence="11 14" id="KW-0456">Lyase</keyword>
<dbReference type="InterPro" id="IPR010505">
    <property type="entry name" value="MoaA_twitch"/>
</dbReference>
<keyword evidence="15" id="KW-1185">Reference proteome</keyword>
<protein>
    <recommendedName>
        <fullName evidence="2">GTP 3',8-cyclase</fullName>
        <ecNumber evidence="2">4.1.99.22</ecNumber>
    </recommendedName>
</protein>
<evidence type="ECO:0000256" key="9">
    <source>
        <dbReference type="ARBA" id="ARBA00023134"/>
    </source>
</evidence>
<dbReference type="InterPro" id="IPR006638">
    <property type="entry name" value="Elp3/MiaA/NifB-like_rSAM"/>
</dbReference>
<sequence>MLIDRYNRVHDYLRLSLTDNCNFRCFYCMPEEDYAFSPREALMQAGEIEQIAQTFVRLGVKKIRLTGGEPLIRKDAGVIIRSLSRLPVQLALTTNGVRLHDFAATFKEARLGSVNISLDTLQAEKFQMITRRDSFRRVMDNISLMLDDGVHVKINVVVMAGLNDNELLDFVAWTKDTPVHVRFIEFMPFAGNRWTSNKVFTWQQILERISEGYSFLPLKVDAHETAKAYIVPGHAGTFSVISTMSAPFCSSCNRIRLTADGKLKNCLFARGETDILSALRNGGDIEALIKQNIAAKALELGGQLNKDFETLNGDEVLNRSMIAIGG</sequence>
<feature type="domain" description="Radical SAM core" evidence="13">
    <location>
        <begin position="5"/>
        <end position="235"/>
    </location>
</feature>
<dbReference type="InterPro" id="IPR050105">
    <property type="entry name" value="MoCo_biosynth_MoaA/MoaC"/>
</dbReference>
<dbReference type="SFLD" id="SFLDG01383">
    <property type="entry name" value="cyclic_pyranopterin_phosphate"/>
    <property type="match status" value="1"/>
</dbReference>
<evidence type="ECO:0000256" key="6">
    <source>
        <dbReference type="ARBA" id="ARBA00022741"/>
    </source>
</evidence>
<dbReference type="Proteomes" id="UP001325680">
    <property type="component" value="Chromosome"/>
</dbReference>
<keyword evidence="6" id="KW-0547">Nucleotide-binding</keyword>
<dbReference type="Pfam" id="PF04055">
    <property type="entry name" value="Radical_SAM"/>
    <property type="match status" value="1"/>
</dbReference>
<keyword evidence="9" id="KW-0342">GTP-binding</keyword>
<dbReference type="PROSITE" id="PS01305">
    <property type="entry name" value="MOAA_NIFB_PQQE"/>
    <property type="match status" value="1"/>
</dbReference>
<evidence type="ECO:0000256" key="11">
    <source>
        <dbReference type="ARBA" id="ARBA00023239"/>
    </source>
</evidence>
<keyword evidence="5" id="KW-0479">Metal-binding</keyword>
<dbReference type="InterPro" id="IPR007197">
    <property type="entry name" value="rSAM"/>
</dbReference>
<dbReference type="InterPro" id="IPR000385">
    <property type="entry name" value="MoaA_NifB_PqqE_Fe-S-bd_CS"/>
</dbReference>
<keyword evidence="4" id="KW-0949">S-adenosyl-L-methionine</keyword>
<dbReference type="SUPFAM" id="SSF102114">
    <property type="entry name" value="Radical SAM enzymes"/>
    <property type="match status" value="1"/>
</dbReference>
<keyword evidence="8" id="KW-0411">Iron-sulfur</keyword>
<dbReference type="InterPro" id="IPR058240">
    <property type="entry name" value="rSAM_sf"/>
</dbReference>
<dbReference type="RefSeq" id="WP_114791530.1">
    <property type="nucleotide sequence ID" value="NZ_CP139960.1"/>
</dbReference>
<reference evidence="14 15" key="1">
    <citation type="submission" date="2023-12" db="EMBL/GenBank/DDBJ databases">
        <title>Genome sequencing and assembly of bacterial species from a model synthetic community.</title>
        <authorList>
            <person name="Hogle S.L."/>
        </authorList>
    </citation>
    <scope>NUCLEOTIDE SEQUENCE [LARGE SCALE GENOMIC DNA]</scope>
    <source>
        <strain evidence="14 15">HAMBI_3031</strain>
    </source>
</reference>
<dbReference type="Pfam" id="PF06463">
    <property type="entry name" value="Mob_synth_C"/>
    <property type="match status" value="1"/>
</dbReference>
<dbReference type="SFLD" id="SFLDS00029">
    <property type="entry name" value="Radical_SAM"/>
    <property type="match status" value="1"/>
</dbReference>
<evidence type="ECO:0000256" key="5">
    <source>
        <dbReference type="ARBA" id="ARBA00022723"/>
    </source>
</evidence>
<dbReference type="EMBL" id="CP139960">
    <property type="protein sequence ID" value="WQD37693.1"/>
    <property type="molecule type" value="Genomic_DNA"/>
</dbReference>
<dbReference type="PANTHER" id="PTHR22960:SF0">
    <property type="entry name" value="MOLYBDENUM COFACTOR BIOSYNTHESIS PROTEIN 1"/>
    <property type="match status" value="1"/>
</dbReference>
<comment type="catalytic activity">
    <reaction evidence="12">
        <text>GTP + AH2 + S-adenosyl-L-methionine = (8S)-3',8-cyclo-7,8-dihydroguanosine 5'-triphosphate + 5'-deoxyadenosine + L-methionine + A + H(+)</text>
        <dbReference type="Rhea" id="RHEA:49576"/>
        <dbReference type="ChEBI" id="CHEBI:13193"/>
        <dbReference type="ChEBI" id="CHEBI:15378"/>
        <dbReference type="ChEBI" id="CHEBI:17319"/>
        <dbReference type="ChEBI" id="CHEBI:17499"/>
        <dbReference type="ChEBI" id="CHEBI:37565"/>
        <dbReference type="ChEBI" id="CHEBI:57844"/>
        <dbReference type="ChEBI" id="CHEBI:59789"/>
        <dbReference type="ChEBI" id="CHEBI:131766"/>
        <dbReference type="EC" id="4.1.99.22"/>
    </reaction>
</comment>
<comment type="cofactor">
    <cofactor evidence="1">
        <name>[4Fe-4S] cluster</name>
        <dbReference type="ChEBI" id="CHEBI:49883"/>
    </cofactor>
</comment>
<accession>A0ABZ0W4Y3</accession>
<evidence type="ECO:0000256" key="3">
    <source>
        <dbReference type="ARBA" id="ARBA00022485"/>
    </source>
</evidence>
<proteinExistence type="predicted"/>
<keyword evidence="7" id="KW-0408">Iron</keyword>
<evidence type="ECO:0000256" key="7">
    <source>
        <dbReference type="ARBA" id="ARBA00023004"/>
    </source>
</evidence>
<dbReference type="PANTHER" id="PTHR22960">
    <property type="entry name" value="MOLYBDOPTERIN COFACTOR SYNTHESIS PROTEIN A"/>
    <property type="match status" value="1"/>
</dbReference>
<evidence type="ECO:0000256" key="2">
    <source>
        <dbReference type="ARBA" id="ARBA00012167"/>
    </source>
</evidence>
<evidence type="ECO:0000256" key="4">
    <source>
        <dbReference type="ARBA" id="ARBA00022691"/>
    </source>
</evidence>